<accession>A0ABS0J699</accession>
<gene>
    <name evidence="8" type="ORF">FVW20_13045</name>
</gene>
<comment type="catalytic activity">
    <reaction evidence="5 6">
        <text>holo-[ACP] + malonyl-CoA = malonyl-[ACP] + CoA</text>
        <dbReference type="Rhea" id="RHEA:41792"/>
        <dbReference type="Rhea" id="RHEA-COMP:9623"/>
        <dbReference type="Rhea" id="RHEA-COMP:9685"/>
        <dbReference type="ChEBI" id="CHEBI:57287"/>
        <dbReference type="ChEBI" id="CHEBI:57384"/>
        <dbReference type="ChEBI" id="CHEBI:64479"/>
        <dbReference type="ChEBI" id="CHEBI:78449"/>
        <dbReference type="EC" id="2.3.1.39"/>
    </reaction>
</comment>
<dbReference type="Gene3D" id="3.30.70.250">
    <property type="entry name" value="Malonyl-CoA ACP transacylase, ACP-binding"/>
    <property type="match status" value="1"/>
</dbReference>
<dbReference type="InterPro" id="IPR001227">
    <property type="entry name" value="Ac_transferase_dom_sf"/>
</dbReference>
<dbReference type="InterPro" id="IPR024925">
    <property type="entry name" value="Malonyl_CoA-ACP_transAc"/>
</dbReference>
<dbReference type="SMART" id="SM00827">
    <property type="entry name" value="PKS_AT"/>
    <property type="match status" value="1"/>
</dbReference>
<dbReference type="Pfam" id="PF00698">
    <property type="entry name" value="Acyl_transf_1"/>
    <property type="match status" value="1"/>
</dbReference>
<reference evidence="8 9" key="1">
    <citation type="submission" date="2019-08" db="EMBL/GenBank/DDBJ databases">
        <authorList>
            <person name="Luo N."/>
        </authorList>
    </citation>
    <scope>NUCLEOTIDE SEQUENCE [LARGE SCALE GENOMIC DNA]</scope>
    <source>
        <strain evidence="8 9">NCIMB 9442</strain>
    </source>
</reference>
<dbReference type="PIRSF" id="PIRSF000446">
    <property type="entry name" value="Mct"/>
    <property type="match status" value="1"/>
</dbReference>
<dbReference type="EMBL" id="VRYY01000411">
    <property type="protein sequence ID" value="MBG3877911.1"/>
    <property type="molecule type" value="Genomic_DNA"/>
</dbReference>
<comment type="similarity">
    <text evidence="6">Belongs to the fabD family.</text>
</comment>
<sequence>MNRTDIALLFPGQGSQEPGMGRDVADAMPEAMNLWKKAERASGLPLREIYWDGGDDKAMADTRNLQPALTVVNLSLWLRLAGRVTPSCTAGHSLGEYAAAAASGALSVDSTLELVALRGRLMAEADPDGKGAMAAVLKLSQADVAAVVAEAAEATGQMIRIANYNTPGQLVLSGTRDAIADAAARVKDRKGRALVLPVSGAFHSPLMDEAAKELARAMRTATWSRPRFAVYCNVTGQAVTDGESLHEVMTRQMTSSVQWIATVTNQWNAGVRRWVESGPKGVLTKMVGPILAASGVPAAEEGGWTAEGAGSLEQADALSL</sequence>
<dbReference type="PANTHER" id="PTHR42681">
    <property type="entry name" value="MALONYL-COA-ACYL CARRIER PROTEIN TRANSACYLASE, MITOCHONDRIAL"/>
    <property type="match status" value="1"/>
</dbReference>
<dbReference type="SUPFAM" id="SSF55048">
    <property type="entry name" value="Probable ACP-binding domain of malonyl-CoA ACP transacylase"/>
    <property type="match status" value="1"/>
</dbReference>
<keyword evidence="9" id="KW-1185">Reference proteome</keyword>
<dbReference type="InterPro" id="IPR014043">
    <property type="entry name" value="Acyl_transferase_dom"/>
</dbReference>
<protein>
    <recommendedName>
        <fullName evidence="2 6">Malonyl CoA-acyl carrier protein transacylase</fullName>
        <ecNumber evidence="1 6">2.3.1.39</ecNumber>
    </recommendedName>
</protein>
<feature type="domain" description="Malonyl-CoA:ACP transacylase (MAT)" evidence="7">
    <location>
        <begin position="9"/>
        <end position="316"/>
    </location>
</feature>
<organism evidence="8 9">
    <name type="scientific">Nitratidesulfovibrio oxamicus</name>
    <dbReference type="NCBI Taxonomy" id="32016"/>
    <lineage>
        <taxon>Bacteria</taxon>
        <taxon>Pseudomonadati</taxon>
        <taxon>Thermodesulfobacteriota</taxon>
        <taxon>Desulfovibrionia</taxon>
        <taxon>Desulfovibrionales</taxon>
        <taxon>Desulfovibrionaceae</taxon>
        <taxon>Nitratidesulfovibrio</taxon>
    </lineage>
</organism>
<proteinExistence type="inferred from homology"/>
<evidence type="ECO:0000256" key="3">
    <source>
        <dbReference type="ARBA" id="ARBA00022679"/>
    </source>
</evidence>
<keyword evidence="4 6" id="KW-0012">Acyltransferase</keyword>
<dbReference type="SUPFAM" id="SSF52151">
    <property type="entry name" value="FabD/lysophospholipase-like"/>
    <property type="match status" value="1"/>
</dbReference>
<evidence type="ECO:0000256" key="5">
    <source>
        <dbReference type="ARBA" id="ARBA00048462"/>
    </source>
</evidence>
<dbReference type="PANTHER" id="PTHR42681:SF1">
    <property type="entry name" value="MALONYL-COA-ACYL CARRIER PROTEIN TRANSACYLASE, MITOCHONDRIAL"/>
    <property type="match status" value="1"/>
</dbReference>
<dbReference type="InterPro" id="IPR016035">
    <property type="entry name" value="Acyl_Trfase/lysoPLipase"/>
</dbReference>
<dbReference type="EC" id="2.3.1.39" evidence="1 6"/>
<evidence type="ECO:0000313" key="9">
    <source>
        <dbReference type="Proteomes" id="UP001194469"/>
    </source>
</evidence>
<comment type="caution">
    <text evidence="8">The sequence shown here is derived from an EMBL/GenBank/DDBJ whole genome shotgun (WGS) entry which is preliminary data.</text>
</comment>
<dbReference type="InterPro" id="IPR050858">
    <property type="entry name" value="Mal-CoA-ACP_Trans/PKS_FabD"/>
</dbReference>
<evidence type="ECO:0000256" key="4">
    <source>
        <dbReference type="ARBA" id="ARBA00023315"/>
    </source>
</evidence>
<dbReference type="InterPro" id="IPR016036">
    <property type="entry name" value="Malonyl_transacylase_ACP-bd"/>
</dbReference>
<keyword evidence="3 6" id="KW-0808">Transferase</keyword>
<evidence type="ECO:0000256" key="1">
    <source>
        <dbReference type="ARBA" id="ARBA00013258"/>
    </source>
</evidence>
<evidence type="ECO:0000313" key="8">
    <source>
        <dbReference type="EMBL" id="MBG3877911.1"/>
    </source>
</evidence>
<dbReference type="Proteomes" id="UP001194469">
    <property type="component" value="Unassembled WGS sequence"/>
</dbReference>
<dbReference type="RefSeq" id="WP_196609963.1">
    <property type="nucleotide sequence ID" value="NZ_VRYY01000411.1"/>
</dbReference>
<name>A0ABS0J699_9BACT</name>
<evidence type="ECO:0000259" key="7">
    <source>
        <dbReference type="SMART" id="SM00827"/>
    </source>
</evidence>
<dbReference type="Gene3D" id="3.40.366.10">
    <property type="entry name" value="Malonyl-Coenzyme A Acyl Carrier Protein, domain 2"/>
    <property type="match status" value="1"/>
</dbReference>
<evidence type="ECO:0000256" key="6">
    <source>
        <dbReference type="PIRNR" id="PIRNR000446"/>
    </source>
</evidence>
<evidence type="ECO:0000256" key="2">
    <source>
        <dbReference type="ARBA" id="ARBA00018953"/>
    </source>
</evidence>